<protein>
    <recommendedName>
        <fullName evidence="2">HTH cro/C1-type domain-containing protein</fullName>
    </recommendedName>
</protein>
<name>A0ABQ0BFH5_9FIRM</name>
<proteinExistence type="predicted"/>
<dbReference type="Proteomes" id="UP001600943">
    <property type="component" value="Unassembled WGS sequence"/>
</dbReference>
<dbReference type="InterPro" id="IPR001387">
    <property type="entry name" value="Cro/C1-type_HTH"/>
</dbReference>
<keyword evidence="1" id="KW-0238">DNA-binding</keyword>
<evidence type="ECO:0000256" key="1">
    <source>
        <dbReference type="ARBA" id="ARBA00023125"/>
    </source>
</evidence>
<organism evidence="3 4">
    <name type="scientific">Blautia hominis</name>
    <dbReference type="NCBI Taxonomy" id="2025493"/>
    <lineage>
        <taxon>Bacteria</taxon>
        <taxon>Bacillati</taxon>
        <taxon>Bacillota</taxon>
        <taxon>Clostridia</taxon>
        <taxon>Lachnospirales</taxon>
        <taxon>Lachnospiraceae</taxon>
        <taxon>Blautia</taxon>
    </lineage>
</organism>
<keyword evidence="4" id="KW-1185">Reference proteome</keyword>
<dbReference type="PROSITE" id="PS50943">
    <property type="entry name" value="HTH_CROC1"/>
    <property type="match status" value="1"/>
</dbReference>
<dbReference type="RefSeq" id="WP_148393094.1">
    <property type="nucleotide sequence ID" value="NZ_BAABYW010000001.1"/>
</dbReference>
<dbReference type="PANTHER" id="PTHR46797:SF1">
    <property type="entry name" value="METHYLPHOSPHONATE SYNTHASE"/>
    <property type="match status" value="1"/>
</dbReference>
<reference evidence="3 4" key="1">
    <citation type="submission" date="2024-04" db="EMBL/GenBank/DDBJ databases">
        <title>Defined microbial consortia suppress multidrug-resistant proinflammatory Enterobacteriaceae via ecological control.</title>
        <authorList>
            <person name="Furuichi M."/>
            <person name="Kawaguchi T."/>
            <person name="Pust M."/>
            <person name="Yasuma K."/>
            <person name="Plichta D."/>
            <person name="Hasegawa N."/>
            <person name="Ohya T."/>
            <person name="Bhattarai S."/>
            <person name="Sasajima S."/>
            <person name="Aoto Y."/>
            <person name="Tuganbaev T."/>
            <person name="Yaginuma M."/>
            <person name="Ueda M."/>
            <person name="Okahashi N."/>
            <person name="Amafuji K."/>
            <person name="Kiridooshi Y."/>
            <person name="Sugita K."/>
            <person name="Strazar M."/>
            <person name="Skelly A."/>
            <person name="Suda W."/>
            <person name="Hattori M."/>
            <person name="Nakamoto N."/>
            <person name="Caballero S."/>
            <person name="Norman J."/>
            <person name="Olle B."/>
            <person name="Tanoue T."/>
            <person name="Arita M."/>
            <person name="Bucci V."/>
            <person name="Atarashi K."/>
            <person name="Xavier R."/>
            <person name="Honda K."/>
        </authorList>
    </citation>
    <scope>NUCLEOTIDE SEQUENCE [LARGE SCALE GENOMIC DNA]</scope>
    <source>
        <strain evidence="4">k04-0078-D8-1</strain>
    </source>
</reference>
<dbReference type="EMBL" id="BAABYW010000001">
    <property type="protein sequence ID" value="GAA6410206.1"/>
    <property type="molecule type" value="Genomic_DNA"/>
</dbReference>
<sequence length="109" mass="12600">MDLKDIGKCIREKRISKKWKQEDLAEHTNLSVQYIGMIERGEKLPRLETFIRIANVLEASADELLAGVIINGNAGRISQYYEKMSCLSSSNQKLLYKITEIFFTETKER</sequence>
<dbReference type="InterPro" id="IPR010982">
    <property type="entry name" value="Lambda_DNA-bd_dom_sf"/>
</dbReference>
<evidence type="ECO:0000313" key="3">
    <source>
        <dbReference type="EMBL" id="GAA6410206.1"/>
    </source>
</evidence>
<comment type="caution">
    <text evidence="3">The sequence shown here is derived from an EMBL/GenBank/DDBJ whole genome shotgun (WGS) entry which is preliminary data.</text>
</comment>
<dbReference type="Pfam" id="PF01381">
    <property type="entry name" value="HTH_3"/>
    <property type="match status" value="1"/>
</dbReference>
<dbReference type="PANTHER" id="PTHR46797">
    <property type="entry name" value="HTH-TYPE TRANSCRIPTIONAL REGULATOR"/>
    <property type="match status" value="1"/>
</dbReference>
<feature type="domain" description="HTH cro/C1-type" evidence="2">
    <location>
        <begin position="10"/>
        <end position="64"/>
    </location>
</feature>
<dbReference type="CDD" id="cd00093">
    <property type="entry name" value="HTH_XRE"/>
    <property type="match status" value="1"/>
</dbReference>
<evidence type="ECO:0000313" key="4">
    <source>
        <dbReference type="Proteomes" id="UP001600943"/>
    </source>
</evidence>
<dbReference type="SMART" id="SM00530">
    <property type="entry name" value="HTH_XRE"/>
    <property type="match status" value="1"/>
</dbReference>
<dbReference type="SUPFAM" id="SSF47413">
    <property type="entry name" value="lambda repressor-like DNA-binding domains"/>
    <property type="match status" value="1"/>
</dbReference>
<accession>A0ABQ0BFH5</accession>
<gene>
    <name evidence="3" type="ORF">K040078D81_43230</name>
</gene>
<dbReference type="InterPro" id="IPR050807">
    <property type="entry name" value="TransReg_Diox_bact_type"/>
</dbReference>
<dbReference type="Gene3D" id="1.10.260.40">
    <property type="entry name" value="lambda repressor-like DNA-binding domains"/>
    <property type="match status" value="1"/>
</dbReference>
<evidence type="ECO:0000259" key="2">
    <source>
        <dbReference type="PROSITE" id="PS50943"/>
    </source>
</evidence>